<evidence type="ECO:0000313" key="3">
    <source>
        <dbReference type="WBParaSite" id="L893_g8689.t2"/>
    </source>
</evidence>
<feature type="compositionally biased region" description="Basic and acidic residues" evidence="1">
    <location>
        <begin position="1"/>
        <end position="13"/>
    </location>
</feature>
<evidence type="ECO:0000313" key="2">
    <source>
        <dbReference type="Proteomes" id="UP000095287"/>
    </source>
</evidence>
<evidence type="ECO:0000256" key="1">
    <source>
        <dbReference type="SAM" id="MobiDB-lite"/>
    </source>
</evidence>
<proteinExistence type="predicted"/>
<reference evidence="3" key="1">
    <citation type="submission" date="2016-11" db="UniProtKB">
        <authorList>
            <consortium name="WormBaseParasite"/>
        </authorList>
    </citation>
    <scope>IDENTIFICATION</scope>
</reference>
<organism evidence="2 3">
    <name type="scientific">Steinernema glaseri</name>
    <dbReference type="NCBI Taxonomy" id="37863"/>
    <lineage>
        <taxon>Eukaryota</taxon>
        <taxon>Metazoa</taxon>
        <taxon>Ecdysozoa</taxon>
        <taxon>Nematoda</taxon>
        <taxon>Chromadorea</taxon>
        <taxon>Rhabditida</taxon>
        <taxon>Tylenchina</taxon>
        <taxon>Panagrolaimomorpha</taxon>
        <taxon>Strongyloidoidea</taxon>
        <taxon>Steinernematidae</taxon>
        <taxon>Steinernema</taxon>
    </lineage>
</organism>
<feature type="region of interest" description="Disordered" evidence="1">
    <location>
        <begin position="1"/>
        <end position="39"/>
    </location>
</feature>
<protein>
    <submittedName>
        <fullName evidence="3">ANF_receptor domain-containing protein</fullName>
    </submittedName>
</protein>
<dbReference type="WBParaSite" id="L893_g8689.t2">
    <property type="protein sequence ID" value="L893_g8689.t2"/>
    <property type="gene ID" value="L893_g8689"/>
</dbReference>
<keyword evidence="2" id="KW-1185">Reference proteome</keyword>
<name>A0A1I8ASE1_9BILA</name>
<feature type="compositionally biased region" description="Polar residues" evidence="1">
    <location>
        <begin position="14"/>
        <end position="27"/>
    </location>
</feature>
<dbReference type="Proteomes" id="UP000095287">
    <property type="component" value="Unplaced"/>
</dbReference>
<dbReference type="AlphaFoldDB" id="A0A1I8ASE1"/>
<sequence>MQLDKESLLDTKVPDNTNLHHPSSISFSRRKDEDSRPLLAPSHLPRKVVETMRTAVLSLLLLACLEKAASQNMFIKSIKLGTSFRGIQHHTGQLKKEDPYFCALDWMNMNHKDIVAPWKARARWMWYFHYSNQKKVNTAVLMPLPTTTMNLNIPQD</sequence>
<accession>A0A1I8ASE1</accession>